<dbReference type="AlphaFoldDB" id="A0AAV2B4M0"/>
<dbReference type="EMBL" id="CAXIEN010000277">
    <property type="protein sequence ID" value="CAL1291190.1"/>
    <property type="molecule type" value="Genomic_DNA"/>
</dbReference>
<name>A0AAV2B4M0_9ARAC</name>
<sequence length="217" mass="25310">MWNLGVILTFIITITLSQRTTGIPCSEQNMKDCELKAVTFLHSVNESENGYNFFCDNLRNNSECPMEVDEDCKKQYPTATTLYISFLKEMVRWCNRSSADRGAWFKIGFCARKHQRQFQRCWKMKAKFFQNETLDCKRWDFVTCWSQEVSKHCGKEAKALSKYIDGGIPDIYQEYCYGCAGIISNHWILNFLAFLFTTLSYKIEHLIIGNTGLDTNR</sequence>
<evidence type="ECO:0000313" key="2">
    <source>
        <dbReference type="EMBL" id="CAL1291190.1"/>
    </source>
</evidence>
<keyword evidence="1" id="KW-0732">Signal</keyword>
<accession>A0AAV2B4M0</accession>
<organism evidence="2 3">
    <name type="scientific">Larinioides sclopetarius</name>
    <dbReference type="NCBI Taxonomy" id="280406"/>
    <lineage>
        <taxon>Eukaryota</taxon>
        <taxon>Metazoa</taxon>
        <taxon>Ecdysozoa</taxon>
        <taxon>Arthropoda</taxon>
        <taxon>Chelicerata</taxon>
        <taxon>Arachnida</taxon>
        <taxon>Araneae</taxon>
        <taxon>Araneomorphae</taxon>
        <taxon>Entelegynae</taxon>
        <taxon>Araneoidea</taxon>
        <taxon>Araneidae</taxon>
        <taxon>Larinioides</taxon>
    </lineage>
</organism>
<gene>
    <name evidence="2" type="ORF">LARSCL_LOCUS16942</name>
</gene>
<feature type="signal peptide" evidence="1">
    <location>
        <begin position="1"/>
        <end position="17"/>
    </location>
</feature>
<keyword evidence="3" id="KW-1185">Reference proteome</keyword>
<protein>
    <submittedName>
        <fullName evidence="2">Uncharacterized protein</fullName>
    </submittedName>
</protein>
<dbReference type="Proteomes" id="UP001497382">
    <property type="component" value="Unassembled WGS sequence"/>
</dbReference>
<comment type="caution">
    <text evidence="2">The sequence shown here is derived from an EMBL/GenBank/DDBJ whole genome shotgun (WGS) entry which is preliminary data.</text>
</comment>
<evidence type="ECO:0000256" key="1">
    <source>
        <dbReference type="SAM" id="SignalP"/>
    </source>
</evidence>
<reference evidence="2 3" key="1">
    <citation type="submission" date="2024-04" db="EMBL/GenBank/DDBJ databases">
        <authorList>
            <person name="Rising A."/>
            <person name="Reimegard J."/>
            <person name="Sonavane S."/>
            <person name="Akerstrom W."/>
            <person name="Nylinder S."/>
            <person name="Hedman E."/>
            <person name="Kallberg Y."/>
        </authorList>
    </citation>
    <scope>NUCLEOTIDE SEQUENCE [LARGE SCALE GENOMIC DNA]</scope>
</reference>
<evidence type="ECO:0000313" key="3">
    <source>
        <dbReference type="Proteomes" id="UP001497382"/>
    </source>
</evidence>
<feature type="chain" id="PRO_5044010512" evidence="1">
    <location>
        <begin position="18"/>
        <end position="217"/>
    </location>
</feature>
<proteinExistence type="predicted"/>